<evidence type="ECO:0000313" key="6">
    <source>
        <dbReference type="Proteomes" id="UP000782241"/>
    </source>
</evidence>
<feature type="compositionally biased region" description="Basic and acidic residues" evidence="4">
    <location>
        <begin position="496"/>
        <end position="511"/>
    </location>
</feature>
<comment type="caution">
    <text evidence="5">The sequence shown here is derived from an EMBL/GenBank/DDBJ whole genome shotgun (WGS) entry which is preliminary data.</text>
</comment>
<organism evidence="5 6">
    <name type="scientific">Fusarium avenaceum</name>
    <dbReference type="NCBI Taxonomy" id="40199"/>
    <lineage>
        <taxon>Eukaryota</taxon>
        <taxon>Fungi</taxon>
        <taxon>Dikarya</taxon>
        <taxon>Ascomycota</taxon>
        <taxon>Pezizomycotina</taxon>
        <taxon>Sordariomycetes</taxon>
        <taxon>Hypocreomycetidae</taxon>
        <taxon>Hypocreales</taxon>
        <taxon>Nectriaceae</taxon>
        <taxon>Fusarium</taxon>
        <taxon>Fusarium tricinctum species complex</taxon>
    </lineage>
</organism>
<keyword evidence="6" id="KW-1185">Reference proteome</keyword>
<feature type="region of interest" description="Disordered" evidence="4">
    <location>
        <begin position="486"/>
        <end position="525"/>
    </location>
</feature>
<dbReference type="EMBL" id="JAGPUO010000004">
    <property type="protein sequence ID" value="KAG5663439.1"/>
    <property type="molecule type" value="Genomic_DNA"/>
</dbReference>
<gene>
    <name evidence="5" type="ORF">KAF25_001375</name>
</gene>
<dbReference type="PANTHER" id="PTHR24198">
    <property type="entry name" value="ANKYRIN REPEAT AND PROTEIN KINASE DOMAIN-CONTAINING PROTEIN"/>
    <property type="match status" value="1"/>
</dbReference>
<evidence type="ECO:0000256" key="3">
    <source>
        <dbReference type="PROSITE-ProRule" id="PRU00023"/>
    </source>
</evidence>
<keyword evidence="1" id="KW-0677">Repeat</keyword>
<dbReference type="SUPFAM" id="SSF48403">
    <property type="entry name" value="Ankyrin repeat"/>
    <property type="match status" value="1"/>
</dbReference>
<accession>A0A9P7H7W5</accession>
<sequence length="525" mass="57945">MATIVRRDDTRALKEYLTNASWLIPRAPAIPPGLEEYSTDIDYFPWVVYRGSLGVLKMLLAHGTENEDPHPPAKIRFKEREYELLNLAAKWGHFDMVKFLLDNQPLYAGIHEQDFEGFSPIISAADCYPTDYLTPGIPGKASAARNEAVINLLLDRGASASDAVPPMGEGDKTSDTVLTLAAKWAGSALLGRLIERGADVHAKVTKLDWQLTLWNSPGKTFEVDALFIACTVANFDAVKTLIDHSGVDTDVIHSRDSRGSLPIHWATQNAVADGISSCSVGILQDKVQNITGIITYLLDLDPATINAQDNTGNTPLHYAAGAFGSHDELYSPVFRLLCDRAGDSSIRNDKGQTPLHILYECDGVEFDRFNSWYETIAKDEPVMETSSIITLLAHGAKAADVDVDGNTPLHYVAEILDYVNAVSVLLDHGADPTRRNSKQETALHRAARGHYRLGDCRFSAEHRIEAQEDMMARLIKVGGEGLMDQIDAEGNCPRQLSEEQRDKWRKRDGPAWKRPPVHRPAAVVE</sequence>
<feature type="repeat" description="ANK" evidence="3">
    <location>
        <begin position="404"/>
        <end position="437"/>
    </location>
</feature>
<dbReference type="PROSITE" id="PS50088">
    <property type="entry name" value="ANK_REPEAT"/>
    <property type="match status" value="1"/>
</dbReference>
<dbReference type="PROSITE" id="PS50297">
    <property type="entry name" value="ANK_REP_REGION"/>
    <property type="match status" value="1"/>
</dbReference>
<evidence type="ECO:0000256" key="2">
    <source>
        <dbReference type="ARBA" id="ARBA00023043"/>
    </source>
</evidence>
<dbReference type="Pfam" id="PF00023">
    <property type="entry name" value="Ank"/>
    <property type="match status" value="1"/>
</dbReference>
<evidence type="ECO:0000256" key="1">
    <source>
        <dbReference type="ARBA" id="ARBA00022737"/>
    </source>
</evidence>
<dbReference type="Proteomes" id="UP000782241">
    <property type="component" value="Unassembled WGS sequence"/>
</dbReference>
<dbReference type="InterPro" id="IPR002110">
    <property type="entry name" value="Ankyrin_rpt"/>
</dbReference>
<evidence type="ECO:0008006" key="7">
    <source>
        <dbReference type="Google" id="ProtNLM"/>
    </source>
</evidence>
<dbReference type="AlphaFoldDB" id="A0A9P7H7W5"/>
<name>A0A9P7H7W5_9HYPO</name>
<dbReference type="Pfam" id="PF12796">
    <property type="entry name" value="Ank_2"/>
    <property type="match status" value="1"/>
</dbReference>
<evidence type="ECO:0000313" key="5">
    <source>
        <dbReference type="EMBL" id="KAG5663439.1"/>
    </source>
</evidence>
<evidence type="ECO:0000256" key="4">
    <source>
        <dbReference type="SAM" id="MobiDB-lite"/>
    </source>
</evidence>
<protein>
    <recommendedName>
        <fullName evidence="7">Ankyrin</fullName>
    </recommendedName>
</protein>
<proteinExistence type="predicted"/>
<dbReference type="SMART" id="SM00248">
    <property type="entry name" value="ANK"/>
    <property type="match status" value="6"/>
</dbReference>
<keyword evidence="2 3" id="KW-0040">ANK repeat</keyword>
<dbReference type="PANTHER" id="PTHR24198:SF165">
    <property type="entry name" value="ANKYRIN REPEAT-CONTAINING PROTEIN-RELATED"/>
    <property type="match status" value="1"/>
</dbReference>
<dbReference type="InterPro" id="IPR036770">
    <property type="entry name" value="Ankyrin_rpt-contain_sf"/>
</dbReference>
<reference evidence="5" key="1">
    <citation type="submission" date="2021-04" db="EMBL/GenBank/DDBJ databases">
        <title>Draft genome of Fusarium avenaceum strain F156N33, isolated from an atmospheric sample in Virginia.</title>
        <authorList>
            <person name="Yang S."/>
            <person name="Vinatzer B.A."/>
            <person name="Coleman J."/>
        </authorList>
    </citation>
    <scope>NUCLEOTIDE SEQUENCE</scope>
    <source>
        <strain evidence="5">F156N33</strain>
    </source>
</reference>
<dbReference type="Gene3D" id="1.25.40.20">
    <property type="entry name" value="Ankyrin repeat-containing domain"/>
    <property type="match status" value="4"/>
</dbReference>